<evidence type="ECO:0000313" key="7">
    <source>
        <dbReference type="Proteomes" id="UP001211065"/>
    </source>
</evidence>
<evidence type="ECO:0000313" key="6">
    <source>
        <dbReference type="EMBL" id="KAJ3221911.1"/>
    </source>
</evidence>
<gene>
    <name evidence="6" type="primary">ECM3</name>
    <name evidence="6" type="ORF">HK099_002979</name>
</gene>
<dbReference type="InterPro" id="IPR040254">
    <property type="entry name" value="Ecm3-like"/>
</dbReference>
<dbReference type="PANTHER" id="PTHR31274:SF1">
    <property type="entry name" value="AGL149CP"/>
    <property type="match status" value="1"/>
</dbReference>
<dbReference type="PANTHER" id="PTHR31274">
    <property type="entry name" value="PROTEIN ECM3"/>
    <property type="match status" value="1"/>
</dbReference>
<dbReference type="GO" id="GO:0055085">
    <property type="term" value="P:transmembrane transport"/>
    <property type="evidence" value="ECO:0007669"/>
    <property type="project" value="InterPro"/>
</dbReference>
<keyword evidence="2 5" id="KW-0812">Transmembrane</keyword>
<name>A0AAD5U6M5_9FUNG</name>
<feature type="transmembrane region" description="Helical" evidence="5">
    <location>
        <begin position="327"/>
        <end position="348"/>
    </location>
</feature>
<dbReference type="InterPro" id="IPR004776">
    <property type="entry name" value="Mem_transp_PIN-like"/>
</dbReference>
<comment type="caution">
    <text evidence="6">The sequence shown here is derived from an EMBL/GenBank/DDBJ whole genome shotgun (WGS) entry which is preliminary data.</text>
</comment>
<accession>A0AAD5U6M5</accession>
<keyword evidence="7" id="KW-1185">Reference proteome</keyword>
<protein>
    <submittedName>
        <fullName evidence="6">Protein M3</fullName>
    </submittedName>
</protein>
<organism evidence="6 7">
    <name type="scientific">Clydaea vesicula</name>
    <dbReference type="NCBI Taxonomy" id="447962"/>
    <lineage>
        <taxon>Eukaryota</taxon>
        <taxon>Fungi</taxon>
        <taxon>Fungi incertae sedis</taxon>
        <taxon>Chytridiomycota</taxon>
        <taxon>Chytridiomycota incertae sedis</taxon>
        <taxon>Chytridiomycetes</taxon>
        <taxon>Lobulomycetales</taxon>
        <taxon>Lobulomycetaceae</taxon>
        <taxon>Clydaea</taxon>
    </lineage>
</organism>
<sequence length="549" mass="60852">MGIVIVAALFYIIFGTVAGLLISKIVKPSNMFKRSCALTIPMANFGDIPIAIMLSIANSAPFNEGDAEKGIAQIAKDVFESELDSGLPEVDAAKVIAKTLSDEEVGTVSKSSIGYSSQTVPVREDYEKKYTTQSLTIAKPENVVSKGKINNADASKTNLELVSVSEIQGEGNISNDPDILDVGKFFKKPTPLSGFKNYRKKNPSFSLYWDATVNPNVLTVVISLIIALTPIKDLFHPNFPKSLLTIHNEPPLLFLLDASSFISGLAVPMGLISLGAALGTLKVEKFLSAKILGSIAFTKLILFPLLGIGICQFFTFIVPVIDPNNKILRFLIMIQACVPTASSMVYFTQYWHSKGECTDIAGVILVQSFAALFTLTVIWGKPDANPVLMTLKIDDNVTLLKDFLVNLHNLSNKATKTLKMYRVNEKLFAFDKRLFNYKILDLKTKCEIGNLLIEGANLDITLLDEQYTKNKNTQEIFDANILKNQNFIHIIFVLDFNFLIELVQDNYNNENLMELTNENNFMFNMYSPTAHIADDKIHVTNNETISMKP</sequence>
<proteinExistence type="predicted"/>
<evidence type="ECO:0000256" key="1">
    <source>
        <dbReference type="ARBA" id="ARBA00004141"/>
    </source>
</evidence>
<reference evidence="6" key="1">
    <citation type="submission" date="2020-05" db="EMBL/GenBank/DDBJ databases">
        <title>Phylogenomic resolution of chytrid fungi.</title>
        <authorList>
            <person name="Stajich J.E."/>
            <person name="Amses K."/>
            <person name="Simmons R."/>
            <person name="Seto K."/>
            <person name="Myers J."/>
            <person name="Bonds A."/>
            <person name="Quandt C.A."/>
            <person name="Barry K."/>
            <person name="Liu P."/>
            <person name="Grigoriev I."/>
            <person name="Longcore J.E."/>
            <person name="James T.Y."/>
        </authorList>
    </citation>
    <scope>NUCLEOTIDE SEQUENCE</scope>
    <source>
        <strain evidence="6">JEL0476</strain>
    </source>
</reference>
<dbReference type="GO" id="GO:0016020">
    <property type="term" value="C:membrane"/>
    <property type="evidence" value="ECO:0007669"/>
    <property type="project" value="UniProtKB-SubCell"/>
</dbReference>
<dbReference type="Proteomes" id="UP001211065">
    <property type="component" value="Unassembled WGS sequence"/>
</dbReference>
<evidence type="ECO:0000256" key="4">
    <source>
        <dbReference type="ARBA" id="ARBA00023136"/>
    </source>
</evidence>
<feature type="transmembrane region" description="Helical" evidence="5">
    <location>
        <begin position="6"/>
        <end position="26"/>
    </location>
</feature>
<dbReference type="EMBL" id="JADGJW010000202">
    <property type="protein sequence ID" value="KAJ3221911.1"/>
    <property type="molecule type" value="Genomic_DNA"/>
</dbReference>
<feature type="transmembrane region" description="Helical" evidence="5">
    <location>
        <begin position="251"/>
        <end position="279"/>
    </location>
</feature>
<evidence type="ECO:0000256" key="5">
    <source>
        <dbReference type="SAM" id="Phobius"/>
    </source>
</evidence>
<feature type="transmembrane region" description="Helical" evidence="5">
    <location>
        <begin position="360"/>
        <end position="380"/>
    </location>
</feature>
<feature type="transmembrane region" description="Helical" evidence="5">
    <location>
        <begin position="300"/>
        <end position="321"/>
    </location>
</feature>
<evidence type="ECO:0000256" key="3">
    <source>
        <dbReference type="ARBA" id="ARBA00022989"/>
    </source>
</evidence>
<feature type="transmembrane region" description="Helical" evidence="5">
    <location>
        <begin position="207"/>
        <end position="231"/>
    </location>
</feature>
<evidence type="ECO:0000256" key="2">
    <source>
        <dbReference type="ARBA" id="ARBA00022692"/>
    </source>
</evidence>
<keyword evidence="4 5" id="KW-0472">Membrane</keyword>
<comment type="subcellular location">
    <subcellularLocation>
        <location evidence="1">Membrane</location>
        <topology evidence="1">Multi-pass membrane protein</topology>
    </subcellularLocation>
</comment>
<dbReference type="Pfam" id="PF03547">
    <property type="entry name" value="Mem_trans"/>
    <property type="match status" value="1"/>
</dbReference>
<dbReference type="AlphaFoldDB" id="A0AAD5U6M5"/>
<keyword evidence="3 5" id="KW-1133">Transmembrane helix</keyword>